<evidence type="ECO:0000256" key="7">
    <source>
        <dbReference type="RuleBase" id="RU363032"/>
    </source>
</evidence>
<evidence type="ECO:0000313" key="9">
    <source>
        <dbReference type="EMBL" id="PTM89121.1"/>
    </source>
</evidence>
<proteinExistence type="inferred from homology"/>
<comment type="similarity">
    <text evidence="7">Belongs to the binding-protein-dependent transport system permease family.</text>
</comment>
<dbReference type="Gene3D" id="1.10.3720.10">
    <property type="entry name" value="MetI-like"/>
    <property type="match status" value="1"/>
</dbReference>
<keyword evidence="3" id="KW-1003">Cell membrane</keyword>
<keyword evidence="10" id="KW-1185">Reference proteome</keyword>
<evidence type="ECO:0000256" key="2">
    <source>
        <dbReference type="ARBA" id="ARBA00022448"/>
    </source>
</evidence>
<dbReference type="EMBL" id="PZZZ01000011">
    <property type="protein sequence ID" value="PTM89121.1"/>
    <property type="molecule type" value="Genomic_DNA"/>
</dbReference>
<comment type="subcellular location">
    <subcellularLocation>
        <location evidence="1 7">Cell membrane</location>
        <topology evidence="1 7">Multi-pass membrane protein</topology>
    </subcellularLocation>
</comment>
<dbReference type="Pfam" id="PF00528">
    <property type="entry name" value="BPD_transp_1"/>
    <property type="match status" value="1"/>
</dbReference>
<feature type="transmembrane region" description="Helical" evidence="7">
    <location>
        <begin position="137"/>
        <end position="156"/>
    </location>
</feature>
<gene>
    <name evidence="9" type="ORF">C7449_11115</name>
</gene>
<dbReference type="InterPro" id="IPR035906">
    <property type="entry name" value="MetI-like_sf"/>
</dbReference>
<feature type="transmembrane region" description="Helical" evidence="7">
    <location>
        <begin position="103"/>
        <end position="125"/>
    </location>
</feature>
<keyword evidence="4 7" id="KW-0812">Transmembrane</keyword>
<name>A0A2T5AQV6_MYCDI</name>
<dbReference type="RefSeq" id="WP_108004753.1">
    <property type="nucleotide sequence ID" value="NZ_JBHEEX010000018.1"/>
</dbReference>
<evidence type="ECO:0000256" key="6">
    <source>
        <dbReference type="ARBA" id="ARBA00023136"/>
    </source>
</evidence>
<sequence length="313" mass="33037">MRTLISIRLRNAAVLLVLATMLCFTLVVSAPGNVAVLIAELRSPKATFEQIRAVEEELGLNDPLVVRYGNWLGSALKGDLGVSYKTGESIGPALAGRLHVTGILVAGGAIFAMILSFTLGFIGALMPGSIGDATTRIIALLGASMPSFFVGALLIYGLAVELRLLPTFGSAGLSSWIMPWMTIGLLPAAVLSRVVRVGLEEAMARPFALTASAKGLSRGRIIFRHALPNIAPTYINALGAQGGAMVVGAVVVEPLFALKGVADLFLQGVLFRDFMVVQACLLVFLTSFIILNLLVDIGMMFSDPKLRRQGANA</sequence>
<feature type="domain" description="ABC transmembrane type-1" evidence="8">
    <location>
        <begin position="98"/>
        <end position="295"/>
    </location>
</feature>
<dbReference type="PANTHER" id="PTHR43163">
    <property type="entry name" value="DIPEPTIDE TRANSPORT SYSTEM PERMEASE PROTEIN DPPB-RELATED"/>
    <property type="match status" value="1"/>
</dbReference>
<evidence type="ECO:0000256" key="5">
    <source>
        <dbReference type="ARBA" id="ARBA00022989"/>
    </source>
</evidence>
<protein>
    <submittedName>
        <fullName evidence="9">Peptide/nickel transport system permease protein</fullName>
    </submittedName>
</protein>
<reference evidence="9 10" key="1">
    <citation type="submission" date="2018-04" db="EMBL/GenBank/DDBJ databases">
        <title>Genomic Encyclopedia of Type Strains, Phase IV (KMG-IV): sequencing the most valuable type-strain genomes for metagenomic binning, comparative biology and taxonomic classification.</title>
        <authorList>
            <person name="Goeker M."/>
        </authorList>
    </citation>
    <scope>NUCLEOTIDE SEQUENCE [LARGE SCALE GENOMIC DNA]</scope>
    <source>
        <strain evidence="9 10">DSM 7138</strain>
    </source>
</reference>
<evidence type="ECO:0000256" key="1">
    <source>
        <dbReference type="ARBA" id="ARBA00004651"/>
    </source>
</evidence>
<keyword evidence="6 7" id="KW-0472">Membrane</keyword>
<dbReference type="PROSITE" id="PS50928">
    <property type="entry name" value="ABC_TM1"/>
    <property type="match status" value="1"/>
</dbReference>
<evidence type="ECO:0000256" key="4">
    <source>
        <dbReference type="ARBA" id="ARBA00022692"/>
    </source>
</evidence>
<dbReference type="InterPro" id="IPR000515">
    <property type="entry name" value="MetI-like"/>
</dbReference>
<evidence type="ECO:0000313" key="10">
    <source>
        <dbReference type="Proteomes" id="UP000241247"/>
    </source>
</evidence>
<feature type="transmembrane region" description="Helical" evidence="7">
    <location>
        <begin position="234"/>
        <end position="256"/>
    </location>
</feature>
<feature type="transmembrane region" description="Helical" evidence="7">
    <location>
        <begin position="176"/>
        <end position="195"/>
    </location>
</feature>
<comment type="caution">
    <text evidence="9">The sequence shown here is derived from an EMBL/GenBank/DDBJ whole genome shotgun (WGS) entry which is preliminary data.</text>
</comment>
<evidence type="ECO:0000259" key="8">
    <source>
        <dbReference type="PROSITE" id="PS50928"/>
    </source>
</evidence>
<feature type="transmembrane region" description="Helical" evidence="7">
    <location>
        <begin position="276"/>
        <end position="299"/>
    </location>
</feature>
<dbReference type="PANTHER" id="PTHR43163:SF6">
    <property type="entry name" value="DIPEPTIDE TRANSPORT SYSTEM PERMEASE PROTEIN DPPB-RELATED"/>
    <property type="match status" value="1"/>
</dbReference>
<dbReference type="Proteomes" id="UP000241247">
    <property type="component" value="Unassembled WGS sequence"/>
</dbReference>
<dbReference type="CDD" id="cd06261">
    <property type="entry name" value="TM_PBP2"/>
    <property type="match status" value="1"/>
</dbReference>
<dbReference type="AlphaFoldDB" id="A0A2T5AQV6"/>
<dbReference type="GO" id="GO:0005886">
    <property type="term" value="C:plasma membrane"/>
    <property type="evidence" value="ECO:0007669"/>
    <property type="project" value="UniProtKB-SubCell"/>
</dbReference>
<dbReference type="SUPFAM" id="SSF161098">
    <property type="entry name" value="MetI-like"/>
    <property type="match status" value="1"/>
</dbReference>
<dbReference type="GO" id="GO:0055085">
    <property type="term" value="P:transmembrane transport"/>
    <property type="evidence" value="ECO:0007669"/>
    <property type="project" value="InterPro"/>
</dbReference>
<evidence type="ECO:0000256" key="3">
    <source>
        <dbReference type="ARBA" id="ARBA00022475"/>
    </source>
</evidence>
<dbReference type="OrthoDB" id="7834831at2"/>
<dbReference type="Pfam" id="PF19300">
    <property type="entry name" value="BPD_transp_1_N"/>
    <property type="match status" value="1"/>
</dbReference>
<dbReference type="InterPro" id="IPR045621">
    <property type="entry name" value="BPD_transp_1_N"/>
</dbReference>
<accession>A0A2T5AQV6</accession>
<organism evidence="9 10">
    <name type="scientific">Mycoplana dimorpha</name>
    <dbReference type="NCBI Taxonomy" id="28320"/>
    <lineage>
        <taxon>Bacteria</taxon>
        <taxon>Pseudomonadati</taxon>
        <taxon>Pseudomonadota</taxon>
        <taxon>Alphaproteobacteria</taxon>
        <taxon>Hyphomicrobiales</taxon>
        <taxon>Rhizobiaceae</taxon>
        <taxon>Mycoplana</taxon>
    </lineage>
</organism>
<keyword evidence="2 7" id="KW-0813">Transport</keyword>
<keyword evidence="5 7" id="KW-1133">Transmembrane helix</keyword>